<dbReference type="EMBL" id="PGCI01000638">
    <property type="protein sequence ID" value="PLW23271.1"/>
    <property type="molecule type" value="Genomic_DNA"/>
</dbReference>
<dbReference type="Proteomes" id="UP000235392">
    <property type="component" value="Unassembled WGS sequence"/>
</dbReference>
<evidence type="ECO:0000256" key="1">
    <source>
        <dbReference type="SAM" id="MobiDB-lite"/>
    </source>
</evidence>
<feature type="compositionally biased region" description="Polar residues" evidence="1">
    <location>
        <begin position="192"/>
        <end position="211"/>
    </location>
</feature>
<evidence type="ECO:0000313" key="3">
    <source>
        <dbReference type="Proteomes" id="UP000235392"/>
    </source>
</evidence>
<comment type="caution">
    <text evidence="2">The sequence shown here is derived from an EMBL/GenBank/DDBJ whole genome shotgun (WGS) entry which is preliminary data.</text>
</comment>
<accession>A0A2N5TCQ5</accession>
<feature type="compositionally biased region" description="Basic residues" evidence="1">
    <location>
        <begin position="363"/>
        <end position="373"/>
    </location>
</feature>
<organism evidence="2 3">
    <name type="scientific">Puccinia coronata f. sp. avenae</name>
    <dbReference type="NCBI Taxonomy" id="200324"/>
    <lineage>
        <taxon>Eukaryota</taxon>
        <taxon>Fungi</taxon>
        <taxon>Dikarya</taxon>
        <taxon>Basidiomycota</taxon>
        <taxon>Pucciniomycotina</taxon>
        <taxon>Pucciniomycetes</taxon>
        <taxon>Pucciniales</taxon>
        <taxon>Pucciniaceae</taxon>
        <taxon>Puccinia</taxon>
    </lineage>
</organism>
<dbReference type="AlphaFoldDB" id="A0A2N5TCQ5"/>
<feature type="compositionally biased region" description="Polar residues" evidence="1">
    <location>
        <begin position="88"/>
        <end position="107"/>
    </location>
</feature>
<feature type="region of interest" description="Disordered" evidence="1">
    <location>
        <begin position="188"/>
        <end position="218"/>
    </location>
</feature>
<sequence length="430" mass="45969">MVQGWARNLPGQTTHSYNICIRHLEGIVRLLLDWMDTAPLVGVPAAPLAFMFQYSMDQGLVPVLAPKTASLLANNQQNGSLKRGTPLITPSSHQSPSRAHSQRSSPNSTISSDSGFSSVISTDCPTLTNITTVTNLLPISSELSHPALPSSKPPLVAVPVASVQSPSSPAPGMSRVNSILSAVASPKPKARTLSSRSIQSLTPPPQISLQHSLGPPEPDPDFELVSDLIEHQSMLDVILAPELEPEAESMALSCSIIADSSKSESAAVSPSADPNLSPESCYLDSLPLLYSSAALPTSSSTTPPAHPTCSLSTCLTTQGNPDDLHASMNLQLAPDLLQATLEQYCKIDKYLKLSGVNVTDTMKKKKKKKKKKNQLPPSPDLDSSPSPAFATAAVGALSMIDEETMAYLNRKNDPRYRPIEDSEYIEFDAW</sequence>
<feature type="region of interest" description="Disordered" evidence="1">
    <location>
        <begin position="77"/>
        <end position="115"/>
    </location>
</feature>
<name>A0A2N5TCQ5_9BASI</name>
<reference evidence="2 3" key="1">
    <citation type="submission" date="2017-11" db="EMBL/GenBank/DDBJ databases">
        <title>De novo assembly and phasing of dikaryotic genomes from two isolates of Puccinia coronata f. sp. avenae, the causal agent of oat crown rust.</title>
        <authorList>
            <person name="Miller M.E."/>
            <person name="Zhang Y."/>
            <person name="Omidvar V."/>
            <person name="Sperschneider J."/>
            <person name="Schwessinger B."/>
            <person name="Raley C."/>
            <person name="Palmer J.M."/>
            <person name="Garnica D."/>
            <person name="Upadhyaya N."/>
            <person name="Rathjen J."/>
            <person name="Taylor J.M."/>
            <person name="Park R.F."/>
            <person name="Dodds P.N."/>
            <person name="Hirsch C.D."/>
            <person name="Kianian S.F."/>
            <person name="Figueroa M."/>
        </authorList>
    </citation>
    <scope>NUCLEOTIDE SEQUENCE [LARGE SCALE GENOMIC DNA]</scope>
    <source>
        <strain evidence="2">12SD80</strain>
    </source>
</reference>
<proteinExistence type="predicted"/>
<feature type="region of interest" description="Disordered" evidence="1">
    <location>
        <begin position="361"/>
        <end position="387"/>
    </location>
</feature>
<protein>
    <submittedName>
        <fullName evidence="2">Uncharacterized protein</fullName>
    </submittedName>
</protein>
<gene>
    <name evidence="2" type="ORF">PCASD_16423</name>
</gene>
<evidence type="ECO:0000313" key="2">
    <source>
        <dbReference type="EMBL" id="PLW23271.1"/>
    </source>
</evidence>